<dbReference type="Pfam" id="PF02350">
    <property type="entry name" value="Epimerase_2"/>
    <property type="match status" value="1"/>
</dbReference>
<protein>
    <recommendedName>
        <fullName evidence="1">UDP-N-acetylglucosamine 2-epimerase domain-containing protein</fullName>
    </recommendedName>
</protein>
<dbReference type="InterPro" id="IPR003331">
    <property type="entry name" value="UDP_GlcNAc_Epimerase_2_dom"/>
</dbReference>
<dbReference type="InterPro" id="IPR029767">
    <property type="entry name" value="WecB-like"/>
</dbReference>
<dbReference type="AlphaFoldDB" id="A0A381XYQ9"/>
<dbReference type="PANTHER" id="PTHR43174">
    <property type="entry name" value="UDP-N-ACETYLGLUCOSAMINE 2-EPIMERASE"/>
    <property type="match status" value="1"/>
</dbReference>
<reference evidence="2" key="1">
    <citation type="submission" date="2018-05" db="EMBL/GenBank/DDBJ databases">
        <authorList>
            <person name="Lanie J.A."/>
            <person name="Ng W.-L."/>
            <person name="Kazmierczak K.M."/>
            <person name="Andrzejewski T.M."/>
            <person name="Davidsen T.M."/>
            <person name="Wayne K.J."/>
            <person name="Tettelin H."/>
            <person name="Glass J.I."/>
            <person name="Rusch D."/>
            <person name="Podicherti R."/>
            <person name="Tsui H.-C.T."/>
            <person name="Winkler M.E."/>
        </authorList>
    </citation>
    <scope>NUCLEOTIDE SEQUENCE</scope>
</reference>
<accession>A0A381XYQ9</accession>
<proteinExistence type="predicted"/>
<dbReference type="SUPFAM" id="SSF53756">
    <property type="entry name" value="UDP-Glycosyltransferase/glycogen phosphorylase"/>
    <property type="match status" value="1"/>
</dbReference>
<evidence type="ECO:0000313" key="2">
    <source>
        <dbReference type="EMBL" id="SVA69582.1"/>
    </source>
</evidence>
<feature type="domain" description="UDP-N-acetylglucosamine 2-epimerase" evidence="1">
    <location>
        <begin position="27"/>
        <end position="361"/>
    </location>
</feature>
<gene>
    <name evidence="2" type="ORF">METZ01_LOCUS122436</name>
</gene>
<name>A0A381XYQ9_9ZZZZ</name>
<evidence type="ECO:0000259" key="1">
    <source>
        <dbReference type="Pfam" id="PF02350"/>
    </source>
</evidence>
<sequence length="376" mass="43268">MKKLKVLTIVGTRPEIIRLSRVMAKLDEHTEHVIVHTGQNYDYELNEIFYKDLEVRKPNHFLDVANDSWAKTIGNVITGVDEVLADYKPDSILVLGDTNSCLSVLPAKRRKIPVFHMEAGNRCFDQRVPEEINRRIIDHAADINLTYSSIARDYLLREGLPPDLVIKTGSPMNEVLNYYFDGIDSSKILNILELKEEQFFVVSAHREENIESDKNFHKLTDLLNRIAETYRIPVIVSTHPRTQKRIDTTGVQFNQRIKLLKPLGFKDYNKLQMTAKAVLSDSGTISEESSILNFPALNIREAHERPEAMEEAAVMMVGMEVDRVIQALDIITQQPHGQNRLLRQVADYSIPNVSDKVLRIIHSYTDYVKRVVWREY</sequence>
<dbReference type="CDD" id="cd03786">
    <property type="entry name" value="GTB_UDP-GlcNAc_2-Epimerase"/>
    <property type="match status" value="1"/>
</dbReference>
<dbReference type="EMBL" id="UINC01016771">
    <property type="protein sequence ID" value="SVA69582.1"/>
    <property type="molecule type" value="Genomic_DNA"/>
</dbReference>
<dbReference type="NCBIfam" id="TIGR00236">
    <property type="entry name" value="wecB"/>
    <property type="match status" value="1"/>
</dbReference>
<organism evidence="2">
    <name type="scientific">marine metagenome</name>
    <dbReference type="NCBI Taxonomy" id="408172"/>
    <lineage>
        <taxon>unclassified sequences</taxon>
        <taxon>metagenomes</taxon>
        <taxon>ecological metagenomes</taxon>
    </lineage>
</organism>
<dbReference type="Gene3D" id="3.40.50.2000">
    <property type="entry name" value="Glycogen Phosphorylase B"/>
    <property type="match status" value="2"/>
</dbReference>
<dbReference type="PANTHER" id="PTHR43174:SF1">
    <property type="entry name" value="UDP-N-ACETYLGLUCOSAMINE 2-EPIMERASE"/>
    <property type="match status" value="1"/>
</dbReference>